<dbReference type="KEGG" id="aas:Aasi_1710"/>
<dbReference type="EMBL" id="CP001102">
    <property type="protein sequence ID" value="ACP21113.1"/>
    <property type="molecule type" value="Genomic_DNA"/>
</dbReference>
<evidence type="ECO:0000313" key="9">
    <source>
        <dbReference type="EMBL" id="ACP21097.1"/>
    </source>
</evidence>
<dbReference type="EMBL" id="CP001102">
    <property type="protein sequence ID" value="ACP21118.1"/>
    <property type="molecule type" value="Genomic_DNA"/>
</dbReference>
<dbReference type="KEGG" id="aas:Aasi_1899"/>
<evidence type="ECO:0000313" key="4">
    <source>
        <dbReference type="EMBL" id="ACP20987.1"/>
    </source>
</evidence>
<dbReference type="KEGG" id="aas:Aasi_1883"/>
<evidence type="ECO:0000313" key="11">
    <source>
        <dbReference type="EMBL" id="ACP21113.1"/>
    </source>
</evidence>
<dbReference type="EMBL" id="CP001102">
    <property type="protein sequence ID" value="ACP21142.1"/>
    <property type="molecule type" value="Genomic_DNA"/>
</dbReference>
<dbReference type="AlphaFoldDB" id="C3L3S8"/>
<dbReference type="Proteomes" id="UP000001227">
    <property type="component" value="Chromosome"/>
</dbReference>
<dbReference type="KEGG" id="aas:Aasi_1935"/>
<evidence type="ECO:0000313" key="2">
    <source>
        <dbReference type="EMBL" id="ACP20891.1"/>
    </source>
</evidence>
<dbReference type="KEGG" id="aas:Aasi_1695"/>
<evidence type="ECO:0008006" key="17">
    <source>
        <dbReference type="Google" id="ProtNLM"/>
    </source>
</evidence>
<evidence type="ECO:0000313" key="8">
    <source>
        <dbReference type="EMBL" id="ACP21055.1"/>
    </source>
</evidence>
<reference evidence="3 16" key="1">
    <citation type="journal article" date="2010" name="J. Bacteriol.">
        <title>The genome of the amoeba symbiont 'Candidatus Amoebophilus asiaticus' reveals common mechanisms for host cell interaction among amoeba-associated bacteria.</title>
        <authorList>
            <person name="Schmitz-Esser S."/>
            <person name="Tischler P."/>
            <person name="Arnold R."/>
            <person name="Montanaro J."/>
            <person name="Wagner M."/>
            <person name="Rattei T."/>
            <person name="Horn M."/>
        </authorList>
    </citation>
    <scope>NUCLEOTIDE SEQUENCE [LARGE SCALE GENOMIC DNA]</scope>
    <source>
        <strain evidence="3 16">5a2</strain>
    </source>
</reference>
<protein>
    <recommendedName>
        <fullName evidence="17">Transposase</fullName>
    </recommendedName>
</protein>
<evidence type="ECO:0000313" key="13">
    <source>
        <dbReference type="EMBL" id="ACP21136.1"/>
    </source>
</evidence>
<dbReference type="EMBL" id="CP001102">
    <property type="protein sequence ID" value="ACP21039.1"/>
    <property type="molecule type" value="Genomic_DNA"/>
</dbReference>
<evidence type="ECO:0000313" key="16">
    <source>
        <dbReference type="Proteomes" id="UP000001227"/>
    </source>
</evidence>
<evidence type="ECO:0000313" key="1">
    <source>
        <dbReference type="EMBL" id="ACP20888.1"/>
    </source>
</evidence>
<evidence type="ECO:0000313" key="6">
    <source>
        <dbReference type="EMBL" id="ACP21003.1"/>
    </source>
</evidence>
<dbReference type="EMBL" id="CP001102">
    <property type="protein sequence ID" value="ACP21136.1"/>
    <property type="molecule type" value="Genomic_DNA"/>
</dbReference>
<sequence>MYYRWRRNGKWDLVHDTLRDQVREKLGKQAIPSAAIMDSRSVKTAQKGGREAMMQQKK</sequence>
<proteinExistence type="predicted"/>
<dbReference type="HOGENOM" id="CLU_2969132_0_0_10"/>
<name>C3L3S8_AMOA5</name>
<dbReference type="KEGG" id="aas:Aasi_1873"/>
<evidence type="ECO:0000313" key="3">
    <source>
        <dbReference type="EMBL" id="ACP20969.1"/>
    </source>
</evidence>
<evidence type="ECO:0000313" key="14">
    <source>
        <dbReference type="EMBL" id="ACP21142.1"/>
    </source>
</evidence>
<dbReference type="KEGG" id="aas:Aasi_1924"/>
<dbReference type="EMBL" id="CP001102">
    <property type="protein sequence ID" value="ACP21106.1"/>
    <property type="molecule type" value="Genomic_DNA"/>
</dbReference>
<organism evidence="3 16">
    <name type="scientific">Amoebophilus asiaticus (strain 5a2)</name>
    <dbReference type="NCBI Taxonomy" id="452471"/>
    <lineage>
        <taxon>Bacteria</taxon>
        <taxon>Pseudomonadati</taxon>
        <taxon>Bacteroidota</taxon>
        <taxon>Cytophagia</taxon>
        <taxon>Cytophagales</taxon>
        <taxon>Amoebophilaceae</taxon>
        <taxon>Candidatus Amoebophilus</taxon>
    </lineage>
</organism>
<dbReference type="EMBL" id="CP001102">
    <property type="protein sequence ID" value="ACP21055.1"/>
    <property type="molecule type" value="Genomic_DNA"/>
</dbReference>
<dbReference type="KEGG" id="aas:Aasi_1665"/>
<evidence type="ECO:0000313" key="5">
    <source>
        <dbReference type="EMBL" id="ACP20995.1"/>
    </source>
</evidence>
<dbReference type="KEGG" id="aas:Aasi_1856"/>
<dbReference type="KEGG" id="aas:Aasi_1535"/>
<dbReference type="EMBL" id="CP001102">
    <property type="protein sequence ID" value="ACP20888.1"/>
    <property type="molecule type" value="Genomic_DNA"/>
</dbReference>
<evidence type="ECO:0000313" key="10">
    <source>
        <dbReference type="EMBL" id="ACP21106.1"/>
    </source>
</evidence>
<dbReference type="KEGG" id="aas:Aasi_1951"/>
<dbReference type="EMBL" id="CP001102">
    <property type="protein sequence ID" value="ACP21003.1"/>
    <property type="molecule type" value="Genomic_DNA"/>
</dbReference>
<dbReference type="KEGG" id="aas:Aasi_1770"/>
<dbReference type="KEGG" id="aas:Aasi_1721"/>
<dbReference type="EMBL" id="CP001102">
    <property type="protein sequence ID" value="ACP20969.1"/>
    <property type="molecule type" value="Genomic_DNA"/>
</dbReference>
<dbReference type="EMBL" id="CP001102">
    <property type="protein sequence ID" value="ACP21097.1"/>
    <property type="molecule type" value="Genomic_DNA"/>
</dbReference>
<dbReference type="EMBL" id="CP001102">
    <property type="protein sequence ID" value="ACP20987.1"/>
    <property type="molecule type" value="Genomic_DNA"/>
</dbReference>
<dbReference type="KEGG" id="aas:Aasi_1544"/>
<evidence type="ECO:0000313" key="15">
    <source>
        <dbReference type="EMBL" id="ACP21151.1"/>
    </source>
</evidence>
<evidence type="ECO:0000313" key="7">
    <source>
        <dbReference type="EMBL" id="ACP21039.1"/>
    </source>
</evidence>
<gene>
    <name evidence="1" type="ordered locus">Aasi_1535</name>
    <name evidence="2" type="ordered locus">Aasi_1544</name>
    <name evidence="3" type="ordered locus">Aasi_1665</name>
    <name evidence="4" type="ordered locus">Aasi_1695</name>
    <name evidence="5" type="ordered locus">Aasi_1710</name>
    <name evidence="6" type="ordered locus">Aasi_1721</name>
    <name evidence="7" type="ordered locus">Aasi_1770</name>
    <name evidence="8" type="ordered locus">Aasi_1792</name>
    <name evidence="9" type="ordered locus">Aasi_1856</name>
    <name evidence="10" type="ordered locus">Aasi_1873</name>
    <name evidence="11" type="ordered locus">Aasi_1883</name>
    <name evidence="12" type="ordered locus">Aasi_1899</name>
    <name evidence="13" type="ordered locus">Aasi_1924</name>
    <name evidence="14" type="ordered locus">Aasi_1935</name>
    <name evidence="15" type="ordered locus">Aasi_1951</name>
</gene>
<evidence type="ECO:0000313" key="12">
    <source>
        <dbReference type="EMBL" id="ACP21118.1"/>
    </source>
</evidence>
<dbReference type="EMBL" id="CP001102">
    <property type="protein sequence ID" value="ACP20995.1"/>
    <property type="molecule type" value="Genomic_DNA"/>
</dbReference>
<dbReference type="KEGG" id="aas:Aasi_1792"/>
<accession>C3L3S8</accession>
<dbReference type="EMBL" id="CP001102">
    <property type="protein sequence ID" value="ACP20891.1"/>
    <property type="molecule type" value="Genomic_DNA"/>
</dbReference>
<dbReference type="STRING" id="452471.Aasi_1535"/>
<keyword evidence="16" id="KW-1185">Reference proteome</keyword>
<dbReference type="EMBL" id="CP001102">
    <property type="protein sequence ID" value="ACP21151.1"/>
    <property type="molecule type" value="Genomic_DNA"/>
</dbReference>
<dbReference type="eggNOG" id="COG3293">
    <property type="taxonomic scope" value="Bacteria"/>
</dbReference>